<keyword evidence="1" id="KW-0732">Signal</keyword>
<reference evidence="3 4" key="1">
    <citation type="submission" date="2018-08" db="EMBL/GenBank/DDBJ databases">
        <title>The draft genome squence of Brumimicrobium sp. N62.</title>
        <authorList>
            <person name="Du Z.-J."/>
            <person name="Luo H.-R."/>
        </authorList>
    </citation>
    <scope>NUCLEOTIDE SEQUENCE [LARGE SCALE GENOMIC DNA]</scope>
    <source>
        <strain evidence="3 4">N62</strain>
    </source>
</reference>
<dbReference type="Pfam" id="PF10988">
    <property type="entry name" value="DUF2807"/>
    <property type="match status" value="1"/>
</dbReference>
<feature type="signal peptide" evidence="1">
    <location>
        <begin position="1"/>
        <end position="19"/>
    </location>
</feature>
<organism evidence="3 4">
    <name type="scientific">Brumimicrobium aurantiacum</name>
    <dbReference type="NCBI Taxonomy" id="1737063"/>
    <lineage>
        <taxon>Bacteria</taxon>
        <taxon>Pseudomonadati</taxon>
        <taxon>Bacteroidota</taxon>
        <taxon>Flavobacteriia</taxon>
        <taxon>Flavobacteriales</taxon>
        <taxon>Crocinitomicaceae</taxon>
        <taxon>Brumimicrobium</taxon>
    </lineage>
</organism>
<comment type="caution">
    <text evidence="3">The sequence shown here is derived from an EMBL/GenBank/DDBJ whole genome shotgun (WGS) entry which is preliminary data.</text>
</comment>
<dbReference type="Gene3D" id="2.160.20.120">
    <property type="match status" value="1"/>
</dbReference>
<evidence type="ECO:0000313" key="4">
    <source>
        <dbReference type="Proteomes" id="UP000257127"/>
    </source>
</evidence>
<dbReference type="Proteomes" id="UP000257127">
    <property type="component" value="Unassembled WGS sequence"/>
</dbReference>
<dbReference type="InterPro" id="IPR021255">
    <property type="entry name" value="DUF2807"/>
</dbReference>
<feature type="domain" description="Putative auto-transporter adhesin head GIN" evidence="2">
    <location>
        <begin position="30"/>
        <end position="214"/>
    </location>
</feature>
<gene>
    <name evidence="3" type="ORF">DXU93_14280</name>
</gene>
<protein>
    <recommendedName>
        <fullName evidence="2">Putative auto-transporter adhesin head GIN domain-containing protein</fullName>
    </recommendedName>
</protein>
<sequence>MKGILIFIVSFIILSNSFAQESTVYELSKFEKLVVIGNFPVQIINSSEKEAIVDKDDNDVNLENLTFSYSQNTLTIKYSGSFVEEIGINLTLYYAGNISTIEARRGAQIKVKNAGEFNSTVSYLADAGGKLEINEVYAPLIKSNVTKGGSISINGKTPIFEPTIKAGGTIAAVRLRADEVNANVTFGGEIICAPIQSLNANVTSGGIINYNGHPKVNKNIKLGGTIEKL</sequence>
<keyword evidence="4" id="KW-1185">Reference proteome</keyword>
<feature type="chain" id="PRO_5017776822" description="Putative auto-transporter adhesin head GIN domain-containing protein" evidence="1">
    <location>
        <begin position="20"/>
        <end position="229"/>
    </location>
</feature>
<dbReference type="AlphaFoldDB" id="A0A3E1EUJ3"/>
<accession>A0A3E1EUJ3</accession>
<dbReference type="RefSeq" id="WP_116881987.1">
    <property type="nucleotide sequence ID" value="NZ_QURB01000011.1"/>
</dbReference>
<name>A0A3E1EUJ3_9FLAO</name>
<proteinExistence type="predicted"/>
<dbReference type="EMBL" id="QURB01000011">
    <property type="protein sequence ID" value="RFC53231.1"/>
    <property type="molecule type" value="Genomic_DNA"/>
</dbReference>
<evidence type="ECO:0000313" key="3">
    <source>
        <dbReference type="EMBL" id="RFC53231.1"/>
    </source>
</evidence>
<evidence type="ECO:0000259" key="2">
    <source>
        <dbReference type="Pfam" id="PF10988"/>
    </source>
</evidence>
<dbReference type="OrthoDB" id="942536at2"/>
<evidence type="ECO:0000256" key="1">
    <source>
        <dbReference type="SAM" id="SignalP"/>
    </source>
</evidence>